<dbReference type="InterPro" id="IPR010064">
    <property type="entry name" value="HK97-gp10_tail"/>
</dbReference>
<sequence length="147" mass="16006">MKEMKTSTARGVARRSMKKAFEPFVAAAKSAAPVGFTGELSENIAVGTKLTQNQRRELRGSVSRSVTQMYAGATKEAPHAHLVEFGTGPRWQKSTGRYVGEMPANPFMRRSWEATKGRVLAKLSKQLGEELEKAAARAARKAAKARG</sequence>
<accession>A0A845M8K4</accession>
<dbReference type="NCBIfam" id="TIGR01725">
    <property type="entry name" value="phge_HK97_gp10"/>
    <property type="match status" value="1"/>
</dbReference>
<evidence type="ECO:0008006" key="3">
    <source>
        <dbReference type="Google" id="ProtNLM"/>
    </source>
</evidence>
<protein>
    <recommendedName>
        <fullName evidence="3">Phage protein, HK97 gp10 family</fullName>
    </recommendedName>
</protein>
<keyword evidence="2" id="KW-1185">Reference proteome</keyword>
<dbReference type="Pfam" id="PF04883">
    <property type="entry name" value="HK97-gp10_like"/>
    <property type="match status" value="1"/>
</dbReference>
<evidence type="ECO:0000313" key="2">
    <source>
        <dbReference type="Proteomes" id="UP000467322"/>
    </source>
</evidence>
<evidence type="ECO:0000313" key="1">
    <source>
        <dbReference type="EMBL" id="MZR14227.1"/>
    </source>
</evidence>
<proteinExistence type="predicted"/>
<reference evidence="1 2" key="1">
    <citation type="submission" date="2019-12" db="EMBL/GenBank/DDBJ databases">
        <title>Maritimibacter sp. nov. sp. isolated from sea sand.</title>
        <authorList>
            <person name="Kim J."/>
            <person name="Jeong S.E."/>
            <person name="Jung H.S."/>
            <person name="Jeon C.O."/>
        </authorList>
    </citation>
    <scope>NUCLEOTIDE SEQUENCE [LARGE SCALE GENOMIC DNA]</scope>
    <source>
        <strain evidence="1 2">DP07</strain>
    </source>
</reference>
<name>A0A845M8K4_9RHOB</name>
<dbReference type="Proteomes" id="UP000467322">
    <property type="component" value="Unassembled WGS sequence"/>
</dbReference>
<organism evidence="1 2">
    <name type="scientific">Maritimibacter harenae</name>
    <dbReference type="NCBI Taxonomy" id="2606218"/>
    <lineage>
        <taxon>Bacteria</taxon>
        <taxon>Pseudomonadati</taxon>
        <taxon>Pseudomonadota</taxon>
        <taxon>Alphaproteobacteria</taxon>
        <taxon>Rhodobacterales</taxon>
        <taxon>Roseobacteraceae</taxon>
        <taxon>Maritimibacter</taxon>
    </lineage>
</organism>
<dbReference type="AlphaFoldDB" id="A0A845M8K4"/>
<gene>
    <name evidence="1" type="ORF">GQE99_14485</name>
</gene>
<comment type="caution">
    <text evidence="1">The sequence shown here is derived from an EMBL/GenBank/DDBJ whole genome shotgun (WGS) entry which is preliminary data.</text>
</comment>
<dbReference type="EMBL" id="WTUX01000017">
    <property type="protein sequence ID" value="MZR14227.1"/>
    <property type="molecule type" value="Genomic_DNA"/>
</dbReference>